<protein>
    <submittedName>
        <fullName evidence="1">Uncharacterized protein</fullName>
    </submittedName>
</protein>
<name>A0A0E9PK51_ANGAN</name>
<dbReference type="AlphaFoldDB" id="A0A0E9PK51"/>
<sequence length="31" mass="3639">MQPELKLSGPFLTHILLINRFRTLSFSQHDV</sequence>
<proteinExistence type="predicted"/>
<organism evidence="1">
    <name type="scientific">Anguilla anguilla</name>
    <name type="common">European freshwater eel</name>
    <name type="synonym">Muraena anguilla</name>
    <dbReference type="NCBI Taxonomy" id="7936"/>
    <lineage>
        <taxon>Eukaryota</taxon>
        <taxon>Metazoa</taxon>
        <taxon>Chordata</taxon>
        <taxon>Craniata</taxon>
        <taxon>Vertebrata</taxon>
        <taxon>Euteleostomi</taxon>
        <taxon>Actinopterygii</taxon>
        <taxon>Neopterygii</taxon>
        <taxon>Teleostei</taxon>
        <taxon>Anguilliformes</taxon>
        <taxon>Anguillidae</taxon>
        <taxon>Anguilla</taxon>
    </lineage>
</organism>
<dbReference type="EMBL" id="GBXM01103566">
    <property type="protein sequence ID" value="JAH05011.1"/>
    <property type="molecule type" value="Transcribed_RNA"/>
</dbReference>
<reference evidence="1" key="2">
    <citation type="journal article" date="2015" name="Fish Shellfish Immunol.">
        <title>Early steps in the European eel (Anguilla anguilla)-Vibrio vulnificus interaction in the gills: Role of the RtxA13 toxin.</title>
        <authorList>
            <person name="Callol A."/>
            <person name="Pajuelo D."/>
            <person name="Ebbesson L."/>
            <person name="Teles M."/>
            <person name="MacKenzie S."/>
            <person name="Amaro C."/>
        </authorList>
    </citation>
    <scope>NUCLEOTIDE SEQUENCE</scope>
</reference>
<reference evidence="1" key="1">
    <citation type="submission" date="2014-11" db="EMBL/GenBank/DDBJ databases">
        <authorList>
            <person name="Amaro Gonzalez C."/>
        </authorList>
    </citation>
    <scope>NUCLEOTIDE SEQUENCE</scope>
</reference>
<evidence type="ECO:0000313" key="1">
    <source>
        <dbReference type="EMBL" id="JAH05011.1"/>
    </source>
</evidence>
<accession>A0A0E9PK51</accession>